<dbReference type="Pfam" id="PF11111">
    <property type="entry name" value="CENP-M"/>
    <property type="match status" value="1"/>
</dbReference>
<protein>
    <recommendedName>
        <fullName evidence="3">Centromere protein M</fullName>
    </recommendedName>
</protein>
<reference evidence="9" key="1">
    <citation type="submission" date="2020-05" db="UniProtKB">
        <authorList>
            <consortium name="EnsemblMetazoa"/>
        </authorList>
    </citation>
    <scope>IDENTIFICATION</scope>
    <source>
        <strain evidence="9">BB02</strain>
    </source>
</reference>
<feature type="region of interest" description="Disordered" evidence="8">
    <location>
        <begin position="1"/>
        <end position="24"/>
    </location>
</feature>
<feature type="region of interest" description="Disordered" evidence="8">
    <location>
        <begin position="495"/>
        <end position="516"/>
    </location>
</feature>
<dbReference type="VEuPathDB" id="VectorBase:BGLAX_045009"/>
<feature type="region of interest" description="Disordered" evidence="8">
    <location>
        <begin position="1493"/>
        <end position="1528"/>
    </location>
</feature>
<evidence type="ECO:0000256" key="8">
    <source>
        <dbReference type="SAM" id="MobiDB-lite"/>
    </source>
</evidence>
<proteinExistence type="predicted"/>
<evidence type="ECO:0000256" key="3">
    <source>
        <dbReference type="ARBA" id="ARBA00016382"/>
    </source>
</evidence>
<dbReference type="Gene3D" id="3.40.50.300">
    <property type="entry name" value="P-loop containing nucleotide triphosphate hydrolases"/>
    <property type="match status" value="1"/>
</dbReference>
<evidence type="ECO:0000256" key="6">
    <source>
        <dbReference type="ARBA" id="ARBA00023328"/>
    </source>
</evidence>
<dbReference type="EnsemblMetazoa" id="BGLB019507-RA">
    <property type="protein sequence ID" value="BGLB019507-PA"/>
    <property type="gene ID" value="BGLB019507"/>
</dbReference>
<dbReference type="InterPro" id="IPR027417">
    <property type="entry name" value="P-loop_NTPase"/>
</dbReference>
<feature type="compositionally biased region" description="Polar residues" evidence="8">
    <location>
        <begin position="1493"/>
        <end position="1505"/>
    </location>
</feature>
<dbReference type="GO" id="GO:0000775">
    <property type="term" value="C:chromosome, centromeric region"/>
    <property type="evidence" value="ECO:0007669"/>
    <property type="project" value="UniProtKB-SubCell"/>
</dbReference>
<dbReference type="STRING" id="6526.A0A2C9KGT1"/>
<name>A0A2C9KGT1_BIOGL</name>
<dbReference type="Proteomes" id="UP000076420">
    <property type="component" value="Unassembled WGS sequence"/>
</dbReference>
<feature type="compositionally biased region" description="Polar residues" evidence="8">
    <location>
        <begin position="7"/>
        <end position="17"/>
    </location>
</feature>
<organism evidence="9 10">
    <name type="scientific">Biomphalaria glabrata</name>
    <name type="common">Bloodfluke planorb</name>
    <name type="synonym">Freshwater snail</name>
    <dbReference type="NCBI Taxonomy" id="6526"/>
    <lineage>
        <taxon>Eukaryota</taxon>
        <taxon>Metazoa</taxon>
        <taxon>Spiralia</taxon>
        <taxon>Lophotrochozoa</taxon>
        <taxon>Mollusca</taxon>
        <taxon>Gastropoda</taxon>
        <taxon>Heterobranchia</taxon>
        <taxon>Euthyneura</taxon>
        <taxon>Panpulmonata</taxon>
        <taxon>Hygrophila</taxon>
        <taxon>Lymnaeoidea</taxon>
        <taxon>Planorbidae</taxon>
        <taxon>Biomphalaria</taxon>
    </lineage>
</organism>
<keyword evidence="5" id="KW-0539">Nucleus</keyword>
<evidence type="ECO:0000256" key="7">
    <source>
        <dbReference type="SAM" id="Coils"/>
    </source>
</evidence>
<dbReference type="PANTHER" id="PTHR34436:SF1">
    <property type="entry name" value="CENTROMERE PROTEIN M"/>
    <property type="match status" value="1"/>
</dbReference>
<feature type="coiled-coil region" evidence="7">
    <location>
        <begin position="937"/>
        <end position="1067"/>
    </location>
</feature>
<evidence type="ECO:0000256" key="1">
    <source>
        <dbReference type="ARBA" id="ARBA00004123"/>
    </source>
</evidence>
<evidence type="ECO:0000256" key="5">
    <source>
        <dbReference type="ARBA" id="ARBA00023242"/>
    </source>
</evidence>
<dbReference type="InterPro" id="IPR020987">
    <property type="entry name" value="Centromere_Cenp-M"/>
</dbReference>
<dbReference type="VEuPathDB" id="VectorBase:BGLB019507"/>
<dbReference type="KEGG" id="bgt:106051532"/>
<dbReference type="VEuPathDB" id="VectorBase:BGLAX_027479"/>
<evidence type="ECO:0000256" key="4">
    <source>
        <dbReference type="ARBA" id="ARBA00022454"/>
    </source>
</evidence>
<keyword evidence="4" id="KW-0158">Chromosome</keyword>
<dbReference type="GO" id="GO:0005634">
    <property type="term" value="C:nucleus"/>
    <property type="evidence" value="ECO:0007669"/>
    <property type="project" value="UniProtKB-SubCell"/>
</dbReference>
<dbReference type="OrthoDB" id="10071766at2759"/>
<keyword evidence="7" id="KW-0175">Coiled coil</keyword>
<accession>A0A2C9KGT1</accession>
<gene>
    <name evidence="9" type="primary">106051532</name>
</gene>
<evidence type="ECO:0000313" key="10">
    <source>
        <dbReference type="Proteomes" id="UP000076420"/>
    </source>
</evidence>
<feature type="coiled-coil region" evidence="7">
    <location>
        <begin position="1347"/>
        <end position="1416"/>
    </location>
</feature>
<evidence type="ECO:0000313" key="9">
    <source>
        <dbReference type="EnsemblMetazoa" id="BGLB019507-PA"/>
    </source>
</evidence>
<evidence type="ECO:0000256" key="2">
    <source>
        <dbReference type="ARBA" id="ARBA00004584"/>
    </source>
</evidence>
<dbReference type="PANTHER" id="PTHR34436">
    <property type="entry name" value="CENTROMERE PROTEIN M"/>
    <property type="match status" value="1"/>
</dbReference>
<keyword evidence="6" id="KW-0137">Centromere</keyword>
<feature type="coiled-coil region" evidence="7">
    <location>
        <begin position="1207"/>
        <end position="1315"/>
    </location>
</feature>
<feature type="region of interest" description="Disordered" evidence="8">
    <location>
        <begin position="282"/>
        <end position="305"/>
    </location>
</feature>
<sequence>MDERSSVENSNASSTNENRPDQVVPKIVRPYHALRNLHGHRTVLVVASETTLNIPDDLKTFTEGENGVSVHFTKKLPLANSRHPPIDVIVLVYKVFHKDSFQTIKDSLPYIDIQYMIGKCFILVTSDSKFCRTDVAEIEDFAGAYCLPIHFVLKEKINIKIYIFAKMEIYTDKENESVDFHQTVKQIASTVPASFPRTPLLDVKNKSSRVSLVPRNSNENCEALTHLTTSTPGRKQNQTFKRRVRSCISAFQFPLSSENDTFPVKDLSIMPEEELEDVINFGSTHNPKKSAKVTDPAVQKETEVSDQTGDFSPFRVWNINTVKLEVTDYATEQTSDGSQLNCEEQHAVQLDVSSKLDSAELCTQDIDACHAEISDHTYSSKEESHAQASLCEHYCQLAFTEPVSVPLDLQIHIEIPNDDIHFSEQSLSPQPVQHCLCVTPEQVNSPVLNESLTSLDMNKVEAELMELMLDASHALSENLSDSAVNNLLGIGSSPQAGRNSNLHNSANDSHSSPESNETIDILSNISVRFTPARSEWHCNEMAMSTPSGGTDESERELASFFAKSWSSTKSNSLNFLPTNSDVAETSWEKAIEDSLDLIGKNNFYATSRGNIPCFNMLDSSPHDGAFWNTHYEIPNPLNALTETVCSSKDTSLSLQQNKGGQEEIMCTLFGLDNLQQKSHEVFQPISEDMPKYSGESSVTHESVSKYVNQIMIHPVTEQTTNSIALTQDPSNVTELSLVEHSLATGNLETVDVSSLSDGAGVTNQSVMAVPAVTNTSMITDPYAATKKLETADVTILSDNASVTNQSVMVVPAVTNTSMITDPCAATEKLETADVSILTDDNVVINQSIMAVPTLASTSTITDSCHALDISQNTECVSTLDHSIMAVPDILNKQTMTEKNSTKDAESTMTPFKPTKLGKRLTTEDVRRQHPRTIANQLEATNAANQRLEKEVIASLKERDNLKVALKEAQMKLTTTEKTLETEKVSQEKHIRMLEELHEEALESLQQCLHEKQSNIYNLEHDLNLLQQKCQEAEESLKSDQAEARLKLEQLESAQRKAEMDFNDQLERLKTHYNESNYKRQFQASLQAMEEIKIERDELLGLTSDLQDSFLLQVQFKETLDELSSKVLSSTKLRIKEHACLVTELKETKRKYTEVDKENKKLHFELANMDSLLNRNHNCLAEMETLYCKEQEALKESRKLNDQYTDELSIAMEALEDATHAKESLTQQLLKLETQEKMANQLLDAREKRIKELEQELMETKQLLDVTTQSKSKKEEEFATVKSKLERYIADLQHTLDKWEVERDVLEQELYECRETMFTDKMKLEDITKEVEVLQQIKDTSKGDKEMISEMKTNIRLLEEEKQLCMEAISEYRNKLEDEVELNSSNQQLIEALRRNNEKLQESYNQLMSEMQHVEATLAVRNSDFQSSSSTLLAVENRMNSLVFELQQKLGQEVNCDSVQQRTLALSPRRSFQSHGDSFVALVLAHASQATPAFTSDNLNRSSDISSSHHKRRQTNVPNSVLHPDIGNGSFSDSHKNVLDMSGLELFSPNSKSPVKSSAKKSLKDVSMTPADSGCVLVPGFANIRSIPSTSVRVLESNSANNTYSSLSASSRLQPNSTSSEYQPLLMKVSQNVNNIEIVFKKLFEKHQDFIVLRSS</sequence>
<comment type="subcellular location">
    <subcellularLocation>
        <location evidence="2">Chromosome</location>
        <location evidence="2">Centromere</location>
    </subcellularLocation>
    <subcellularLocation>
        <location evidence="1">Nucleus</location>
    </subcellularLocation>
</comment>